<proteinExistence type="predicted"/>
<dbReference type="GO" id="GO:0003796">
    <property type="term" value="F:lysozyme activity"/>
    <property type="evidence" value="ECO:0007669"/>
    <property type="project" value="InterPro"/>
</dbReference>
<dbReference type="PANTHER" id="PTHR31698:SF8">
    <property type="entry name" value="LYSOZYME G-RELATED"/>
    <property type="match status" value="1"/>
</dbReference>
<dbReference type="GO" id="GO:0009253">
    <property type="term" value="P:peptidoglycan catabolic process"/>
    <property type="evidence" value="ECO:0007669"/>
    <property type="project" value="InterPro"/>
</dbReference>
<dbReference type="EMBL" id="BLXT01000430">
    <property type="protein sequence ID" value="GFN76919.1"/>
    <property type="molecule type" value="Genomic_DNA"/>
</dbReference>
<sequence length="216" mass="23664">MLLPGEKCSVSGLSEKISTKKPLELPVPSAKSSGRRTRNGDIQLLTPTGQRFGGVAASQTAVKYDLLQLRNMFSCYQKVADQNDIQASVIAALASRVSGGGARLYHTNGYVYGHKAYGILQCHLETSGLPCEFCPWNSCCHIQMMVSMLLMPYIKQVQSKHPTWTKEMALQGGVAAYNFGVKNVQTWGGLDRGSANDDFSNDVMARAQYLYSLGWN</sequence>
<comment type="caution">
    <text evidence="1">The sequence shown here is derived from an EMBL/GenBank/DDBJ whole genome shotgun (WGS) entry which is preliminary data.</text>
</comment>
<dbReference type="InterPro" id="IPR023346">
    <property type="entry name" value="Lysozyme-like_dom_sf"/>
</dbReference>
<organism evidence="1 2">
    <name type="scientific">Plakobranchus ocellatus</name>
    <dbReference type="NCBI Taxonomy" id="259542"/>
    <lineage>
        <taxon>Eukaryota</taxon>
        <taxon>Metazoa</taxon>
        <taxon>Spiralia</taxon>
        <taxon>Lophotrochozoa</taxon>
        <taxon>Mollusca</taxon>
        <taxon>Gastropoda</taxon>
        <taxon>Heterobranchia</taxon>
        <taxon>Euthyneura</taxon>
        <taxon>Panpulmonata</taxon>
        <taxon>Sacoglossa</taxon>
        <taxon>Placobranchoidea</taxon>
        <taxon>Plakobranchidae</taxon>
        <taxon>Plakobranchus</taxon>
    </lineage>
</organism>
<keyword evidence="2" id="KW-1185">Reference proteome</keyword>
<dbReference type="PANTHER" id="PTHR31698">
    <property type="entry name" value="LYSOZYME G FAMILY MEMBER"/>
    <property type="match status" value="1"/>
</dbReference>
<evidence type="ECO:0000313" key="2">
    <source>
        <dbReference type="Proteomes" id="UP000735302"/>
    </source>
</evidence>
<protein>
    <submittedName>
        <fullName evidence="1">Goose-type lysozyme 2</fullName>
    </submittedName>
</protein>
<dbReference type="InterPro" id="IPR002152">
    <property type="entry name" value="Glyco_hydro_23"/>
</dbReference>
<dbReference type="Proteomes" id="UP000735302">
    <property type="component" value="Unassembled WGS sequence"/>
</dbReference>
<dbReference type="Gene3D" id="1.10.530.10">
    <property type="match status" value="1"/>
</dbReference>
<dbReference type="PRINTS" id="PR00749">
    <property type="entry name" value="LYSOZYMEG"/>
</dbReference>
<dbReference type="SUPFAM" id="SSF53955">
    <property type="entry name" value="Lysozyme-like"/>
    <property type="match status" value="1"/>
</dbReference>
<evidence type="ECO:0000313" key="1">
    <source>
        <dbReference type="EMBL" id="GFN76919.1"/>
    </source>
</evidence>
<name>A0AAV3Y211_9GAST</name>
<reference evidence="1 2" key="1">
    <citation type="journal article" date="2021" name="Elife">
        <title>Chloroplast acquisition without the gene transfer in kleptoplastic sea slugs, Plakobranchus ocellatus.</title>
        <authorList>
            <person name="Maeda T."/>
            <person name="Takahashi S."/>
            <person name="Yoshida T."/>
            <person name="Shimamura S."/>
            <person name="Takaki Y."/>
            <person name="Nagai Y."/>
            <person name="Toyoda A."/>
            <person name="Suzuki Y."/>
            <person name="Arimoto A."/>
            <person name="Ishii H."/>
            <person name="Satoh N."/>
            <person name="Nishiyama T."/>
            <person name="Hasebe M."/>
            <person name="Maruyama T."/>
            <person name="Minagawa J."/>
            <person name="Obokata J."/>
            <person name="Shigenobu S."/>
        </authorList>
    </citation>
    <scope>NUCLEOTIDE SEQUENCE [LARGE SCALE GENOMIC DNA]</scope>
</reference>
<dbReference type="AlphaFoldDB" id="A0AAV3Y211"/>
<accession>A0AAV3Y211</accession>
<gene>
    <name evidence="1" type="ORF">PoB_000342500</name>
</gene>